<reference evidence="6" key="1">
    <citation type="submission" date="2023-08" db="EMBL/GenBank/DDBJ databases">
        <title>A de novo genome assembly of Solanum verrucosum Schlechtendal, a Mexican diploid species geographically isolated from the other diploid A-genome species in potato relatives.</title>
        <authorList>
            <person name="Hosaka K."/>
        </authorList>
    </citation>
    <scope>NUCLEOTIDE SEQUENCE</scope>
    <source>
        <tissue evidence="6">Young leaves</tissue>
    </source>
</reference>
<gene>
    <name evidence="6" type="ORF">MTR67_018762</name>
</gene>
<dbReference type="EMBL" id="CP133615">
    <property type="protein sequence ID" value="WMV25377.1"/>
    <property type="molecule type" value="Genomic_DNA"/>
</dbReference>
<evidence type="ECO:0000259" key="5">
    <source>
        <dbReference type="PROSITE" id="PS50600"/>
    </source>
</evidence>
<dbReference type="Gene3D" id="3.40.395.10">
    <property type="entry name" value="Adenoviral Proteinase, Chain A"/>
    <property type="match status" value="2"/>
</dbReference>
<dbReference type="InterPro" id="IPR003653">
    <property type="entry name" value="Peptidase_C48_C"/>
</dbReference>
<feature type="region of interest" description="Disordered" evidence="4">
    <location>
        <begin position="316"/>
        <end position="335"/>
    </location>
</feature>
<dbReference type="GO" id="GO:0006508">
    <property type="term" value="P:proteolysis"/>
    <property type="evidence" value="ECO:0007669"/>
    <property type="project" value="UniProtKB-KW"/>
</dbReference>
<dbReference type="Proteomes" id="UP001234989">
    <property type="component" value="Chromosome 4"/>
</dbReference>
<dbReference type="GO" id="GO:0008234">
    <property type="term" value="F:cysteine-type peptidase activity"/>
    <property type="evidence" value="ECO:0007669"/>
    <property type="project" value="InterPro"/>
</dbReference>
<dbReference type="PANTHER" id="PTHR33022:SF21">
    <property type="entry name" value="UBIQUITIN-LIKE PROTEASE FAMILY PROFILE DOMAIN-CONTAINING PROTEIN"/>
    <property type="match status" value="1"/>
</dbReference>
<sequence length="335" mass="37950">MVGIHCFFSSESQLVALETGQTYVSSLVEVESENICVTPLEVAKAGKTKFNQFGVIEGENTLISPVQHVCTKIPGKHPFVNYKGFDMYSEVTLHFKKWVDSKLSKKRGKKTSFFTAASNPIDPPFEFGVVTGICDLVIWGQLFLHVDVIMYYLRKFCKYGPDNSARVTTTDPFFISWVVQIHDAWEANYLDGSLISINHEVAQYIRGDRILANTPWVDVDYVCIPVNSSAAFHWFLVVFSIRKRPVSDPLVYGNRENIPQQRDNSTDCGLYTCVFAEYVCRGDRNITMSGLNAENLRLRFGALLWEYGKMKIDTESLSEDEASKQGGRSNQRVKE</sequence>
<accession>A0AAF0QK94</accession>
<name>A0AAF0QK94_SOLVR</name>
<evidence type="ECO:0000313" key="7">
    <source>
        <dbReference type="Proteomes" id="UP001234989"/>
    </source>
</evidence>
<feature type="compositionally biased region" description="Polar residues" evidence="4">
    <location>
        <begin position="326"/>
        <end position="335"/>
    </location>
</feature>
<protein>
    <recommendedName>
        <fullName evidence="5">Ubiquitin-like protease family profile domain-containing protein</fullName>
    </recommendedName>
</protein>
<keyword evidence="2" id="KW-0645">Protease</keyword>
<evidence type="ECO:0000256" key="4">
    <source>
        <dbReference type="SAM" id="MobiDB-lite"/>
    </source>
</evidence>
<dbReference type="AlphaFoldDB" id="A0AAF0QK94"/>
<evidence type="ECO:0000313" key="6">
    <source>
        <dbReference type="EMBL" id="WMV25377.1"/>
    </source>
</evidence>
<feature type="domain" description="Ubiquitin-like protease family profile" evidence="5">
    <location>
        <begin position="111"/>
        <end position="279"/>
    </location>
</feature>
<keyword evidence="7" id="KW-1185">Reference proteome</keyword>
<organism evidence="6 7">
    <name type="scientific">Solanum verrucosum</name>
    <dbReference type="NCBI Taxonomy" id="315347"/>
    <lineage>
        <taxon>Eukaryota</taxon>
        <taxon>Viridiplantae</taxon>
        <taxon>Streptophyta</taxon>
        <taxon>Embryophyta</taxon>
        <taxon>Tracheophyta</taxon>
        <taxon>Spermatophyta</taxon>
        <taxon>Magnoliopsida</taxon>
        <taxon>eudicotyledons</taxon>
        <taxon>Gunneridae</taxon>
        <taxon>Pentapetalae</taxon>
        <taxon>asterids</taxon>
        <taxon>lamiids</taxon>
        <taxon>Solanales</taxon>
        <taxon>Solanaceae</taxon>
        <taxon>Solanoideae</taxon>
        <taxon>Solaneae</taxon>
        <taxon>Solanum</taxon>
    </lineage>
</organism>
<dbReference type="PROSITE" id="PS50600">
    <property type="entry name" value="ULP_PROTEASE"/>
    <property type="match status" value="1"/>
</dbReference>
<evidence type="ECO:0000256" key="1">
    <source>
        <dbReference type="ARBA" id="ARBA00005234"/>
    </source>
</evidence>
<dbReference type="InterPro" id="IPR038765">
    <property type="entry name" value="Papain-like_cys_pep_sf"/>
</dbReference>
<evidence type="ECO:0000256" key="3">
    <source>
        <dbReference type="ARBA" id="ARBA00022801"/>
    </source>
</evidence>
<keyword evidence="3" id="KW-0378">Hydrolase</keyword>
<dbReference type="PANTHER" id="PTHR33022">
    <property type="entry name" value="DUF1985 DOMAIN-CONTAINING PROTEIN"/>
    <property type="match status" value="1"/>
</dbReference>
<proteinExistence type="inferred from homology"/>
<evidence type="ECO:0000256" key="2">
    <source>
        <dbReference type="ARBA" id="ARBA00022670"/>
    </source>
</evidence>
<comment type="similarity">
    <text evidence="1">Belongs to the peptidase C48 family.</text>
</comment>
<dbReference type="SUPFAM" id="SSF54001">
    <property type="entry name" value="Cysteine proteinases"/>
    <property type="match status" value="1"/>
</dbReference>